<dbReference type="InterPro" id="IPR050300">
    <property type="entry name" value="GDXG_lipolytic_enzyme"/>
</dbReference>
<dbReference type="GO" id="GO:0004806">
    <property type="term" value="F:triacylglycerol lipase activity"/>
    <property type="evidence" value="ECO:0007669"/>
    <property type="project" value="UniProtKB-EC"/>
</dbReference>
<evidence type="ECO:0000313" key="5">
    <source>
        <dbReference type="Proteomes" id="UP000005933"/>
    </source>
</evidence>
<comment type="similarity">
    <text evidence="1">Belongs to the 'GDXG' lipolytic enzyme family.</text>
</comment>
<dbReference type="EC" id="3.1.1.3" evidence="4"/>
<evidence type="ECO:0000259" key="3">
    <source>
        <dbReference type="Pfam" id="PF07859"/>
    </source>
</evidence>
<proteinExistence type="inferred from homology"/>
<dbReference type="EMBL" id="AAKL01000013">
    <property type="protein sequence ID" value="EAP73537.1"/>
    <property type="molecule type" value="Genomic_DNA"/>
</dbReference>
<dbReference type="InterPro" id="IPR013094">
    <property type="entry name" value="AB_hydrolase_3"/>
</dbReference>
<sequence length="332" mass="34845">MAVPASVPILVPTLIPTKPRAIMLDIQMQSLLQGMQQAGVPDMADLPPQAARQVYSRIMAAAAEPVRAVAIADRTIAGPSGDLALRVYAPRQPDPRRGIVLYLHGGGFVVGTPRDYDSVASALCEQSGCVVVQPDYRLAPEHPFPAAVEDAWAAACWVAAHAHALGAQPRIAVVGDSAGGNLAAVLALLARDCAGPAIVQQTLIYPVVATRPETTGSYRRYGSGYTLTTRHTHYFHDLYRGGRPTDGDPRLAPLAAPDVSGLPPSLVMVAGYDVLRDEGIQYAHRLAQAGTPVTLVEYSGMVHGFIAMAGALEAARQALAQVADAVGRALVG</sequence>
<dbReference type="PANTHER" id="PTHR48081">
    <property type="entry name" value="AB HYDROLASE SUPERFAMILY PROTEIN C4A8.06C"/>
    <property type="match status" value="1"/>
</dbReference>
<keyword evidence="2 4" id="KW-0378">Hydrolase</keyword>
<reference evidence="4 5" key="1">
    <citation type="journal article" date="2006" name="Mol. Plant Microbe Interact.">
        <title>Identification of open reading frames unique to a select agent: Ralstonia solanacearum race 3 biovar 2.</title>
        <authorList>
            <person name="Gabriel D.W."/>
            <person name="Allen C."/>
            <person name="Schell M."/>
            <person name="Denny T.P."/>
            <person name="Greenberg J.T."/>
            <person name="Duan Y.P."/>
            <person name="Flores-Cruz Z."/>
            <person name="Huang Q."/>
            <person name="Clifford J.M."/>
            <person name="Presting G."/>
            <person name="Gonzalez E.T."/>
            <person name="Reddy J."/>
            <person name="Elphinstone J."/>
            <person name="Swanson J."/>
            <person name="Yao J."/>
            <person name="Mulholland V."/>
            <person name="Liu L."/>
            <person name="Farmerie W."/>
            <person name="Patnaikuni M."/>
            <person name="Balogh B."/>
            <person name="Norman D."/>
            <person name="Alvarez A."/>
            <person name="Castillo J.A."/>
            <person name="Jones J."/>
            <person name="Saddler G."/>
            <person name="Walunas T."/>
            <person name="Zhukov A."/>
            <person name="Mikhailova N."/>
        </authorList>
    </citation>
    <scope>NUCLEOTIDE SEQUENCE [LARGE SCALE GENOMIC DNA]</scope>
    <source>
        <strain evidence="4 5">UW551</strain>
    </source>
</reference>
<gene>
    <name evidence="4" type="ORF">RRSL_03719</name>
</gene>
<dbReference type="Pfam" id="PF07859">
    <property type="entry name" value="Abhydrolase_3"/>
    <property type="match status" value="1"/>
</dbReference>
<accession>A0AB33VFB4</accession>
<feature type="domain" description="Alpha/beta hydrolase fold-3" evidence="3">
    <location>
        <begin position="100"/>
        <end position="306"/>
    </location>
</feature>
<dbReference type="InterPro" id="IPR029058">
    <property type="entry name" value="AB_hydrolase_fold"/>
</dbReference>
<evidence type="ECO:0000313" key="4">
    <source>
        <dbReference type="EMBL" id="EAP73537.1"/>
    </source>
</evidence>
<protein>
    <submittedName>
        <fullName evidence="4">Lipase</fullName>
        <ecNumber evidence="4">3.1.1.3</ecNumber>
    </submittedName>
</protein>
<dbReference type="PANTHER" id="PTHR48081:SF8">
    <property type="entry name" value="ALPHA_BETA HYDROLASE FOLD-3 DOMAIN-CONTAINING PROTEIN-RELATED"/>
    <property type="match status" value="1"/>
</dbReference>
<comment type="caution">
    <text evidence="4">The sequence shown here is derived from an EMBL/GenBank/DDBJ whole genome shotgun (WGS) entry which is preliminary data.</text>
</comment>
<name>A0AB33VFB4_RALSU</name>
<dbReference type="FunFam" id="3.40.50.1820:FF:000089">
    <property type="entry name" value="Alpha/beta hydrolase"/>
    <property type="match status" value="1"/>
</dbReference>
<dbReference type="AlphaFoldDB" id="A0AB33VFB4"/>
<evidence type="ECO:0000256" key="1">
    <source>
        <dbReference type="ARBA" id="ARBA00010515"/>
    </source>
</evidence>
<organism evidence="4 5">
    <name type="scientific">Ralstonia solanacearum (strain UW551)</name>
    <dbReference type="NCBI Taxonomy" id="342110"/>
    <lineage>
        <taxon>Bacteria</taxon>
        <taxon>Pseudomonadati</taxon>
        <taxon>Pseudomonadota</taxon>
        <taxon>Betaproteobacteria</taxon>
        <taxon>Burkholderiales</taxon>
        <taxon>Burkholderiaceae</taxon>
        <taxon>Ralstonia</taxon>
        <taxon>Ralstonia solanacearum species complex</taxon>
    </lineage>
</organism>
<evidence type="ECO:0000256" key="2">
    <source>
        <dbReference type="ARBA" id="ARBA00022801"/>
    </source>
</evidence>
<dbReference type="Gene3D" id="3.40.50.1820">
    <property type="entry name" value="alpha/beta hydrolase"/>
    <property type="match status" value="1"/>
</dbReference>
<dbReference type="Proteomes" id="UP000005933">
    <property type="component" value="Unassembled WGS sequence"/>
</dbReference>
<dbReference type="SUPFAM" id="SSF53474">
    <property type="entry name" value="alpha/beta-Hydrolases"/>
    <property type="match status" value="1"/>
</dbReference>